<keyword evidence="1 4" id="KW-0238">DNA-binding</keyword>
<keyword evidence="2 4" id="KW-0371">Homeobox</keyword>
<feature type="region of interest" description="Disordered" evidence="5">
    <location>
        <begin position="31"/>
        <end position="59"/>
    </location>
</feature>
<protein>
    <recommendedName>
        <fullName evidence="6">Homeobox domain-containing protein</fullName>
    </recommendedName>
</protein>
<dbReference type="GO" id="GO:0003677">
    <property type="term" value="F:DNA binding"/>
    <property type="evidence" value="ECO:0007669"/>
    <property type="project" value="UniProtKB-UniRule"/>
</dbReference>
<dbReference type="CDD" id="cd00086">
    <property type="entry name" value="homeodomain"/>
    <property type="match status" value="1"/>
</dbReference>
<feature type="compositionally biased region" description="Polar residues" evidence="5">
    <location>
        <begin position="126"/>
        <end position="135"/>
    </location>
</feature>
<comment type="subcellular location">
    <subcellularLocation>
        <location evidence="4">Nucleus</location>
    </subcellularLocation>
</comment>
<feature type="region of interest" description="Disordered" evidence="5">
    <location>
        <begin position="79"/>
        <end position="320"/>
    </location>
</feature>
<dbReference type="InterPro" id="IPR009057">
    <property type="entry name" value="Homeodomain-like_sf"/>
</dbReference>
<feature type="DNA-binding region" description="Homeobox" evidence="4">
    <location>
        <begin position="350"/>
        <end position="412"/>
    </location>
</feature>
<name>A0A6A6D8M8_9PEZI</name>
<evidence type="ECO:0000256" key="2">
    <source>
        <dbReference type="ARBA" id="ARBA00023155"/>
    </source>
</evidence>
<evidence type="ECO:0000259" key="6">
    <source>
        <dbReference type="PROSITE" id="PS50071"/>
    </source>
</evidence>
<evidence type="ECO:0000256" key="3">
    <source>
        <dbReference type="ARBA" id="ARBA00023242"/>
    </source>
</evidence>
<dbReference type="Proteomes" id="UP000800200">
    <property type="component" value="Unassembled WGS sequence"/>
</dbReference>
<dbReference type="EMBL" id="ML994725">
    <property type="protein sequence ID" value="KAF2175787.1"/>
    <property type="molecule type" value="Genomic_DNA"/>
</dbReference>
<evidence type="ECO:0000313" key="8">
    <source>
        <dbReference type="Proteomes" id="UP000800200"/>
    </source>
</evidence>
<feature type="domain" description="Homeobox" evidence="6">
    <location>
        <begin position="348"/>
        <end position="411"/>
    </location>
</feature>
<evidence type="ECO:0000256" key="1">
    <source>
        <dbReference type="ARBA" id="ARBA00023125"/>
    </source>
</evidence>
<keyword evidence="8" id="KW-1185">Reference proteome</keyword>
<feature type="compositionally biased region" description="Low complexity" evidence="5">
    <location>
        <begin position="31"/>
        <end position="46"/>
    </location>
</feature>
<sequence>MAASEDRPSSEKAGSLPSLAAVCESQSLLPSLSLPTRSSSSSTLSQDGNTPVCLRNGCSTDRPVLPRIDSLSLSLRKRKSDSIEQGHILRNSPPFQPGEQRASQAILPSFSQLLQNVREPSPPSTPSRHNASMESSPIDRGAKPRFEDPAWNDSKRRRVDPAFDPIHRPLDSSERPSYDSRRPSVIDPALSSTYSSPRASHSSTMPAVPPPVTSHHHRPSLPYPQPPPSSIAHARHQSSPVPQGHAVCPSQHGAPHGHHPSASYPPPQMQHGAHYDHRPGYYQDAHPPHSAHPSHTTHPYDRPPHDPYYQPTTAYSTHPGYSSDPYHQHAASYGVSYTFHPNLMDSSSFNRKRRGNLPKEATGILKTWFNAHRDSPYPTEDEKVHLCNQTGLSMNQVSNWFINARRRAPQKEARECREGANEDA</sequence>
<dbReference type="InterPro" id="IPR008422">
    <property type="entry name" value="KN_HD"/>
</dbReference>
<gene>
    <name evidence="7" type="ORF">K469DRAFT_763494</name>
</gene>
<dbReference type="AlphaFoldDB" id="A0A6A6D8M8"/>
<dbReference type="SUPFAM" id="SSF46689">
    <property type="entry name" value="Homeodomain-like"/>
    <property type="match status" value="1"/>
</dbReference>
<organism evidence="7 8">
    <name type="scientific">Zopfia rhizophila CBS 207.26</name>
    <dbReference type="NCBI Taxonomy" id="1314779"/>
    <lineage>
        <taxon>Eukaryota</taxon>
        <taxon>Fungi</taxon>
        <taxon>Dikarya</taxon>
        <taxon>Ascomycota</taxon>
        <taxon>Pezizomycotina</taxon>
        <taxon>Dothideomycetes</taxon>
        <taxon>Dothideomycetes incertae sedis</taxon>
        <taxon>Zopfiaceae</taxon>
        <taxon>Zopfia</taxon>
    </lineage>
</organism>
<dbReference type="OrthoDB" id="10056939at2759"/>
<dbReference type="Gene3D" id="1.10.10.60">
    <property type="entry name" value="Homeodomain-like"/>
    <property type="match status" value="1"/>
</dbReference>
<reference evidence="7" key="1">
    <citation type="journal article" date="2020" name="Stud. Mycol.">
        <title>101 Dothideomycetes genomes: a test case for predicting lifestyles and emergence of pathogens.</title>
        <authorList>
            <person name="Haridas S."/>
            <person name="Albert R."/>
            <person name="Binder M."/>
            <person name="Bloem J."/>
            <person name="Labutti K."/>
            <person name="Salamov A."/>
            <person name="Andreopoulos B."/>
            <person name="Baker S."/>
            <person name="Barry K."/>
            <person name="Bills G."/>
            <person name="Bluhm B."/>
            <person name="Cannon C."/>
            <person name="Castanera R."/>
            <person name="Culley D."/>
            <person name="Daum C."/>
            <person name="Ezra D."/>
            <person name="Gonzalez J."/>
            <person name="Henrissat B."/>
            <person name="Kuo A."/>
            <person name="Liang C."/>
            <person name="Lipzen A."/>
            <person name="Lutzoni F."/>
            <person name="Magnuson J."/>
            <person name="Mondo S."/>
            <person name="Nolan M."/>
            <person name="Ohm R."/>
            <person name="Pangilinan J."/>
            <person name="Park H.-J."/>
            <person name="Ramirez L."/>
            <person name="Alfaro M."/>
            <person name="Sun H."/>
            <person name="Tritt A."/>
            <person name="Yoshinaga Y."/>
            <person name="Zwiers L.-H."/>
            <person name="Turgeon B."/>
            <person name="Goodwin S."/>
            <person name="Spatafora J."/>
            <person name="Crous P."/>
            <person name="Grigoriev I."/>
        </authorList>
    </citation>
    <scope>NUCLEOTIDE SEQUENCE</scope>
    <source>
        <strain evidence="7">CBS 207.26</strain>
    </source>
</reference>
<accession>A0A6A6D8M8</accession>
<dbReference type="GO" id="GO:0005634">
    <property type="term" value="C:nucleus"/>
    <property type="evidence" value="ECO:0007669"/>
    <property type="project" value="UniProtKB-SubCell"/>
</dbReference>
<evidence type="ECO:0000256" key="4">
    <source>
        <dbReference type="PROSITE-ProRule" id="PRU00108"/>
    </source>
</evidence>
<dbReference type="PANTHER" id="PTHR11850">
    <property type="entry name" value="HOMEOBOX PROTEIN TRANSCRIPTION FACTORS"/>
    <property type="match status" value="1"/>
</dbReference>
<keyword evidence="3 4" id="KW-0539">Nucleus</keyword>
<dbReference type="Pfam" id="PF05920">
    <property type="entry name" value="Homeobox_KN"/>
    <property type="match status" value="1"/>
</dbReference>
<evidence type="ECO:0000313" key="7">
    <source>
        <dbReference type="EMBL" id="KAF2175787.1"/>
    </source>
</evidence>
<dbReference type="PROSITE" id="PS50071">
    <property type="entry name" value="HOMEOBOX_2"/>
    <property type="match status" value="1"/>
</dbReference>
<dbReference type="InterPro" id="IPR050224">
    <property type="entry name" value="TALE_homeobox"/>
</dbReference>
<dbReference type="InterPro" id="IPR001356">
    <property type="entry name" value="HD"/>
</dbReference>
<feature type="compositionally biased region" description="Polar residues" evidence="5">
    <location>
        <begin position="190"/>
        <end position="205"/>
    </location>
</feature>
<dbReference type="SMART" id="SM00389">
    <property type="entry name" value="HOX"/>
    <property type="match status" value="1"/>
</dbReference>
<evidence type="ECO:0000256" key="5">
    <source>
        <dbReference type="SAM" id="MobiDB-lite"/>
    </source>
</evidence>
<dbReference type="GO" id="GO:0006355">
    <property type="term" value="P:regulation of DNA-templated transcription"/>
    <property type="evidence" value="ECO:0007669"/>
    <property type="project" value="InterPro"/>
</dbReference>
<proteinExistence type="predicted"/>
<feature type="compositionally biased region" description="Basic and acidic residues" evidence="5">
    <location>
        <begin position="159"/>
        <end position="184"/>
    </location>
</feature>